<dbReference type="RefSeq" id="WP_014913160.1">
    <property type="nucleotide sequence ID" value="NZ_JAYMRS010000010.1"/>
</dbReference>
<dbReference type="InterPro" id="IPR021417">
    <property type="entry name" value="DUF3060"/>
</dbReference>
<evidence type="ECO:0000313" key="3">
    <source>
        <dbReference type="Proteomes" id="UP001585053"/>
    </source>
</evidence>
<sequence>MGEFMGGRVLRLVGGAALLGSLVVGCGVEQAAPDEVDPGSGRSHAVDEGRGSTDEDREREPEGNVVDDEVILVVDDEADVHEDCEHRKVVVSADNAKVVLDGECGLVRASGRGSVVEVGSAEKIVLVGVDNKVSFAGGDPVVVNHGRNTTVTEGGDAGI</sequence>
<gene>
    <name evidence="2" type="ORF">VSQ78_21665</name>
</gene>
<evidence type="ECO:0000256" key="1">
    <source>
        <dbReference type="SAM" id="MobiDB-lite"/>
    </source>
</evidence>
<dbReference type="Pfam" id="PF11259">
    <property type="entry name" value="DUF3060"/>
    <property type="match status" value="1"/>
</dbReference>
<feature type="region of interest" description="Disordered" evidence="1">
    <location>
        <begin position="32"/>
        <end position="64"/>
    </location>
</feature>
<keyword evidence="3" id="KW-1185">Reference proteome</keyword>
<feature type="compositionally biased region" description="Basic and acidic residues" evidence="1">
    <location>
        <begin position="44"/>
        <end position="62"/>
    </location>
</feature>
<accession>A0ABV5E0F9</accession>
<organism evidence="2 3">
    <name type="scientific">Nocardiopsis alba</name>
    <dbReference type="NCBI Taxonomy" id="53437"/>
    <lineage>
        <taxon>Bacteria</taxon>
        <taxon>Bacillati</taxon>
        <taxon>Actinomycetota</taxon>
        <taxon>Actinomycetes</taxon>
        <taxon>Streptosporangiales</taxon>
        <taxon>Nocardiopsidaceae</taxon>
        <taxon>Nocardiopsis</taxon>
    </lineage>
</organism>
<proteinExistence type="predicted"/>
<dbReference type="EMBL" id="JAYMRS010000010">
    <property type="protein sequence ID" value="MFB8770317.1"/>
    <property type="molecule type" value="Genomic_DNA"/>
</dbReference>
<evidence type="ECO:0000313" key="2">
    <source>
        <dbReference type="EMBL" id="MFB8770317.1"/>
    </source>
</evidence>
<protein>
    <submittedName>
        <fullName evidence="2">DUF3060 domain-containing protein</fullName>
    </submittedName>
</protein>
<comment type="caution">
    <text evidence="2">The sequence shown here is derived from an EMBL/GenBank/DDBJ whole genome shotgun (WGS) entry which is preliminary data.</text>
</comment>
<dbReference type="Proteomes" id="UP001585053">
    <property type="component" value="Unassembled WGS sequence"/>
</dbReference>
<reference evidence="2 3" key="1">
    <citation type="submission" date="2024-01" db="EMBL/GenBank/DDBJ databases">
        <title>Genome mining of biosynthetic gene clusters to explore secondary metabolites of Streptomyces sp.</title>
        <authorList>
            <person name="Baig A."/>
            <person name="Ajitkumar Shintre N."/>
            <person name="Kumar H."/>
            <person name="Anbarasu A."/>
            <person name="Ramaiah S."/>
        </authorList>
    </citation>
    <scope>NUCLEOTIDE SEQUENCE [LARGE SCALE GENOMIC DNA]</scope>
    <source>
        <strain evidence="2 3">A01</strain>
    </source>
</reference>
<name>A0ABV5E0F9_9ACTN</name>